<dbReference type="InterPro" id="IPR011009">
    <property type="entry name" value="Kinase-like_dom_sf"/>
</dbReference>
<dbReference type="Pfam" id="PF00567">
    <property type="entry name" value="TUDOR"/>
    <property type="match status" value="1"/>
</dbReference>
<dbReference type="InterPro" id="IPR002999">
    <property type="entry name" value="Tudor"/>
</dbReference>
<dbReference type="SUPFAM" id="SSF50199">
    <property type="entry name" value="Staphylococcal nuclease"/>
    <property type="match status" value="1"/>
</dbReference>
<dbReference type="Gene3D" id="1.10.510.10">
    <property type="entry name" value="Transferase(Phosphotransferase) domain 1"/>
    <property type="match status" value="1"/>
</dbReference>
<feature type="domain" description="Tudor" evidence="5">
    <location>
        <begin position="90"/>
        <end position="149"/>
    </location>
</feature>
<dbReference type="KEGG" id="gsh:117354056"/>
<dbReference type="PANTHER" id="PTHR48008:SF6">
    <property type="entry name" value="LEUCINE-RICH REPEAT RECEPTOR-LIKE PROTEIN KINASE IMK3-RELATED"/>
    <property type="match status" value="1"/>
</dbReference>
<keyword evidence="1" id="KW-0175">Coiled coil</keyword>
<dbReference type="SMART" id="SM00220">
    <property type="entry name" value="S_TKc"/>
    <property type="match status" value="1"/>
</dbReference>
<evidence type="ECO:0000259" key="4">
    <source>
        <dbReference type="PROSITE" id="PS50011"/>
    </source>
</evidence>
<evidence type="ECO:0000256" key="1">
    <source>
        <dbReference type="SAM" id="Coils"/>
    </source>
</evidence>
<dbReference type="PANTHER" id="PTHR48008">
    <property type="entry name" value="LEUCINE-RICH REPEAT RECEPTOR-LIKE PROTEIN KINASE IMK3-RELATED"/>
    <property type="match status" value="1"/>
</dbReference>
<dbReference type="SUPFAM" id="SSF63748">
    <property type="entry name" value="Tudor/PWWP/MBT"/>
    <property type="match status" value="1"/>
</dbReference>
<feature type="signal peptide" evidence="3">
    <location>
        <begin position="1"/>
        <end position="26"/>
    </location>
</feature>
<dbReference type="InParanoid" id="A0A6P8QJ30"/>
<dbReference type="SMART" id="SM00333">
    <property type="entry name" value="TUDOR"/>
    <property type="match status" value="1"/>
</dbReference>
<keyword evidence="3" id="KW-0732">Signal</keyword>
<feature type="chain" id="PRO_5028400104" evidence="3">
    <location>
        <begin position="27"/>
        <end position="1092"/>
    </location>
</feature>
<dbReference type="Pfam" id="PF00069">
    <property type="entry name" value="Pkinase"/>
    <property type="match status" value="1"/>
</dbReference>
<reference evidence="7" key="1">
    <citation type="submission" date="2025-08" db="UniProtKB">
        <authorList>
            <consortium name="RefSeq"/>
        </authorList>
    </citation>
    <scope>IDENTIFICATION</scope>
</reference>
<name>A0A6P8QJ30_GEOSA</name>
<keyword evidence="6" id="KW-1185">Reference proteome</keyword>
<proteinExistence type="predicted"/>
<dbReference type="FunFam" id="1.10.510.10:FF:000518">
    <property type="entry name" value="serine/threonine-protein kinase 31 isoform X1"/>
    <property type="match status" value="1"/>
</dbReference>
<dbReference type="GO" id="GO:0004672">
    <property type="term" value="F:protein kinase activity"/>
    <property type="evidence" value="ECO:0007669"/>
    <property type="project" value="InterPro"/>
</dbReference>
<dbReference type="OrthoDB" id="10023235at2759"/>
<dbReference type="Gene3D" id="2.30.30.140">
    <property type="match status" value="1"/>
</dbReference>
<evidence type="ECO:0000313" key="7">
    <source>
        <dbReference type="RefSeq" id="XP_033786741.1"/>
    </source>
</evidence>
<dbReference type="SUPFAM" id="SSF56112">
    <property type="entry name" value="Protein kinase-like (PK-like)"/>
    <property type="match status" value="1"/>
</dbReference>
<feature type="region of interest" description="Disordered" evidence="2">
    <location>
        <begin position="1050"/>
        <end position="1071"/>
    </location>
</feature>
<dbReference type="GO" id="GO:0005524">
    <property type="term" value="F:ATP binding"/>
    <property type="evidence" value="ECO:0007669"/>
    <property type="project" value="InterPro"/>
</dbReference>
<feature type="coiled-coil region" evidence="1">
    <location>
        <begin position="310"/>
        <end position="374"/>
    </location>
</feature>
<dbReference type="Gene3D" id="2.40.50.90">
    <property type="match status" value="1"/>
</dbReference>
<evidence type="ECO:0000259" key="5">
    <source>
        <dbReference type="PROSITE" id="PS50304"/>
    </source>
</evidence>
<feature type="domain" description="Protein kinase" evidence="4">
    <location>
        <begin position="724"/>
        <end position="997"/>
    </location>
</feature>
<dbReference type="CTD" id="56164"/>
<dbReference type="InterPro" id="IPR047383">
    <property type="entry name" value="Tudor_TDRD8"/>
</dbReference>
<dbReference type="InterPro" id="IPR000719">
    <property type="entry name" value="Prot_kinase_dom"/>
</dbReference>
<accession>A0A6P8QJ30</accession>
<dbReference type="CDD" id="cd20430">
    <property type="entry name" value="Tudor_TDRD8"/>
    <property type="match status" value="1"/>
</dbReference>
<dbReference type="FunFam" id="2.30.30.140:FF:000018">
    <property type="entry name" value="Serine/threonine-protein kinase 31"/>
    <property type="match status" value="1"/>
</dbReference>
<dbReference type="FunCoup" id="A0A6P8QJ30">
    <property type="interactions" value="81"/>
</dbReference>
<evidence type="ECO:0000256" key="3">
    <source>
        <dbReference type="SAM" id="SignalP"/>
    </source>
</evidence>
<dbReference type="RefSeq" id="XP_033786741.1">
    <property type="nucleotide sequence ID" value="XM_033930850.1"/>
</dbReference>
<dbReference type="GeneID" id="117354056"/>
<dbReference type="Proteomes" id="UP000515159">
    <property type="component" value="Chromosome 2"/>
</dbReference>
<evidence type="ECO:0000256" key="2">
    <source>
        <dbReference type="SAM" id="MobiDB-lite"/>
    </source>
</evidence>
<sequence length="1092" mass="124330">MFVRNNWLILAPFVDFLCVMCSPADASAPSVTGTVKMDEDMTFNQEEVFVSHVEDGVTFWAQNIERNRDISEMTRELARICPTMNPVFGNPDLFKIYGGLFSEDHCWYRCKLQQVINDEMCMVTYIDYGNSENLNRSNIVELPESLQLPSIAKKYRLWGLQLPSNMELSHFDKAKQFLSSLIFEKQIKVQHKLTYKDNTVVVQVDFGSTDIGEEVAKKGFAEKCKSISNINYNGDRKMDGPMCPPKNTNLPSPVWKNRYAENISVVEQQNIQLINRQRVRFRNQSSPERRCERNAPFTKERLVASEHVNMVKTKQEQKLMEEEKLKAERDAALQNCKALESQIEQLSFDFQKKREASEEMIKNLERSLESSVRNKLRDLSTKIELLRNVRHGHANVNICFGDNLSEAVRIVTLECLAVPSSLHKLDESWTEYNLAQEMIRLCKDMGEVDTSIAKRNLIQKNLYSVVEEFIAEVEDLPLSNRTAILQALSRSLSTAYGQVLEAEDSENIFDEFHEWKCRKMEEFQHVRRDTDDSLGELLLWFCRIQNSFDLTSELSLDSDDVVGDIDGLLAKVKSFLDKELAISLVDQDDMDKRIILNTYSIVIKKIQEEEQLIRMLELKFGGSVEFKKQITEWLNKSPNIDYLLSIKKTIKCLKAQLRWKLVEKSNMEEMDEYSSSDMKKIKEEIVELRNKIFQEIILEQEEYENLSNLVQKWFPELPLLYPEVGILNYMASGGLLSMSLERDLFDGEPMKELSSKRPLVCSDIQGQKVLLKGYSLGIDTEATVMVKAAEYHKAWFELKEKSGLLPLMFLFFCKSWRMCEHMENHTSDPLAYLMVPFYPGESLGAVQATEPLAIEEIIKVMKGVAYGLQTLHKSNLVHGSIHPNNTFAVDRKKGIVGDFDFTKTVDQRSSANSCGSLILAAPELKMGQLASPSSDMYAYGCLLLWLCVRNDTFKISPAGTPYINELDLDIKVKNLILRLIRPGDRLTAMHVLADDCFCMSEAPYEATEAPYEATEAPCEATEAPCEAAEAPCEAAEAPCEAAEAPCEATEAPYEATEAPAEDSAKCGDGAITEDVEYKEKANYEEASPFQDC</sequence>
<keyword evidence="7" id="KW-0418">Kinase</keyword>
<dbReference type="PROSITE" id="PS50304">
    <property type="entry name" value="TUDOR"/>
    <property type="match status" value="1"/>
</dbReference>
<organism evidence="6 7">
    <name type="scientific">Geotrypetes seraphini</name>
    <name type="common">Gaboon caecilian</name>
    <name type="synonym">Caecilia seraphini</name>
    <dbReference type="NCBI Taxonomy" id="260995"/>
    <lineage>
        <taxon>Eukaryota</taxon>
        <taxon>Metazoa</taxon>
        <taxon>Chordata</taxon>
        <taxon>Craniata</taxon>
        <taxon>Vertebrata</taxon>
        <taxon>Euteleostomi</taxon>
        <taxon>Amphibia</taxon>
        <taxon>Gymnophiona</taxon>
        <taxon>Geotrypetes</taxon>
    </lineage>
</organism>
<dbReference type="InterPro" id="IPR052451">
    <property type="entry name" value="Ser/Thr_kinase-like"/>
</dbReference>
<dbReference type="PROSITE" id="PS50011">
    <property type="entry name" value="PROTEIN_KINASE_DOM"/>
    <property type="match status" value="1"/>
</dbReference>
<gene>
    <name evidence="7" type="primary">STK31</name>
</gene>
<evidence type="ECO:0000313" key="6">
    <source>
        <dbReference type="Proteomes" id="UP000515159"/>
    </source>
</evidence>
<dbReference type="AlphaFoldDB" id="A0A6P8QJ30"/>
<keyword evidence="7" id="KW-0808">Transferase</keyword>
<protein>
    <submittedName>
        <fullName evidence="7">Serine/threonine-protein kinase 31 isoform X1</fullName>
    </submittedName>
</protein>
<dbReference type="InterPro" id="IPR035437">
    <property type="entry name" value="SNase_OB-fold_sf"/>
</dbReference>